<evidence type="ECO:0000256" key="4">
    <source>
        <dbReference type="ARBA" id="ARBA00022723"/>
    </source>
</evidence>
<dbReference type="SUPFAM" id="SSF102114">
    <property type="entry name" value="Radical SAM enzymes"/>
    <property type="match status" value="1"/>
</dbReference>
<evidence type="ECO:0000259" key="7">
    <source>
        <dbReference type="PROSITE" id="PS51918"/>
    </source>
</evidence>
<protein>
    <submittedName>
        <fullName evidence="8">TIGR01212 family radical SAM protein</fullName>
    </submittedName>
</protein>
<evidence type="ECO:0000256" key="5">
    <source>
        <dbReference type="ARBA" id="ARBA00023004"/>
    </source>
</evidence>
<name>A0A412PIP8_9FIRM</name>
<reference evidence="8 9" key="1">
    <citation type="submission" date="2018-08" db="EMBL/GenBank/DDBJ databases">
        <title>A genome reference for cultivated species of the human gut microbiota.</title>
        <authorList>
            <person name="Zou Y."/>
            <person name="Xue W."/>
            <person name="Luo G."/>
        </authorList>
    </citation>
    <scope>NUCLEOTIDE SEQUENCE [LARGE SCALE GENOMIC DNA]</scope>
    <source>
        <strain evidence="8 9">AF18-46</strain>
    </source>
</reference>
<dbReference type="GO" id="GO:0051539">
    <property type="term" value="F:4 iron, 4 sulfur cluster binding"/>
    <property type="evidence" value="ECO:0007669"/>
    <property type="project" value="UniProtKB-KW"/>
</dbReference>
<feature type="domain" description="Radical SAM core" evidence="7">
    <location>
        <begin position="15"/>
        <end position="258"/>
    </location>
</feature>
<dbReference type="PANTHER" id="PTHR11135">
    <property type="entry name" value="HISTONE ACETYLTRANSFERASE-RELATED"/>
    <property type="match status" value="1"/>
</dbReference>
<dbReference type="InterPro" id="IPR023404">
    <property type="entry name" value="rSAM_horseshoe"/>
</dbReference>
<dbReference type="Proteomes" id="UP000284731">
    <property type="component" value="Unassembled WGS sequence"/>
</dbReference>
<evidence type="ECO:0000256" key="2">
    <source>
        <dbReference type="ARBA" id="ARBA00022485"/>
    </source>
</evidence>
<dbReference type="InterPro" id="IPR058240">
    <property type="entry name" value="rSAM_sf"/>
</dbReference>
<dbReference type="PANTHER" id="PTHR11135:SF1">
    <property type="entry name" value="PROTEIN YHCC"/>
    <property type="match status" value="1"/>
</dbReference>
<dbReference type="SFLD" id="SFLDG01082">
    <property type="entry name" value="B12-binding_domain_containing"/>
    <property type="match status" value="1"/>
</dbReference>
<dbReference type="InterPro" id="IPR005911">
    <property type="entry name" value="YhcC-like"/>
</dbReference>
<comment type="cofactor">
    <cofactor evidence="1">
        <name>[4Fe-4S] cluster</name>
        <dbReference type="ChEBI" id="CHEBI:49883"/>
    </cofactor>
</comment>
<dbReference type="CDD" id="cd01335">
    <property type="entry name" value="Radical_SAM"/>
    <property type="match status" value="1"/>
</dbReference>
<accession>A0A412PIP8</accession>
<dbReference type="InterPro" id="IPR006638">
    <property type="entry name" value="Elp3/MiaA/NifB-like_rSAM"/>
</dbReference>
<dbReference type="GO" id="GO:0046872">
    <property type="term" value="F:metal ion binding"/>
    <property type="evidence" value="ECO:0007669"/>
    <property type="project" value="UniProtKB-KW"/>
</dbReference>
<dbReference type="Pfam" id="PF16199">
    <property type="entry name" value="Radical_SAM_C"/>
    <property type="match status" value="1"/>
</dbReference>
<dbReference type="NCBIfam" id="TIGR01212">
    <property type="entry name" value="TIGR01212 family radical SAM protein"/>
    <property type="match status" value="1"/>
</dbReference>
<evidence type="ECO:0000313" key="9">
    <source>
        <dbReference type="Proteomes" id="UP000284731"/>
    </source>
</evidence>
<keyword evidence="2" id="KW-0004">4Fe-4S</keyword>
<dbReference type="SFLD" id="SFLDS00029">
    <property type="entry name" value="Radical_SAM"/>
    <property type="match status" value="1"/>
</dbReference>
<dbReference type="AlphaFoldDB" id="A0A412PIP8"/>
<keyword evidence="5" id="KW-0408">Iron</keyword>
<evidence type="ECO:0000256" key="1">
    <source>
        <dbReference type="ARBA" id="ARBA00001966"/>
    </source>
</evidence>
<evidence type="ECO:0000313" key="8">
    <source>
        <dbReference type="EMBL" id="RGT58051.1"/>
    </source>
</evidence>
<keyword evidence="3" id="KW-0949">S-adenosyl-L-methionine</keyword>
<dbReference type="PROSITE" id="PS51918">
    <property type="entry name" value="RADICAL_SAM"/>
    <property type="match status" value="1"/>
</dbReference>
<proteinExistence type="predicted"/>
<evidence type="ECO:0000256" key="3">
    <source>
        <dbReference type="ARBA" id="ARBA00022691"/>
    </source>
</evidence>
<keyword evidence="6" id="KW-0411">Iron-sulfur</keyword>
<keyword evidence="4" id="KW-0479">Metal-binding</keyword>
<dbReference type="SFLD" id="SFLDG01091">
    <property type="entry name" value="uncharacterized_CHP01210-like"/>
    <property type="match status" value="1"/>
</dbReference>
<dbReference type="RefSeq" id="WP_118764445.1">
    <property type="nucleotide sequence ID" value="NZ_CABJCF010000001.1"/>
</dbReference>
<dbReference type="InterPro" id="IPR007197">
    <property type="entry name" value="rSAM"/>
</dbReference>
<dbReference type="GO" id="GO:0003824">
    <property type="term" value="F:catalytic activity"/>
    <property type="evidence" value="ECO:0007669"/>
    <property type="project" value="InterPro"/>
</dbReference>
<dbReference type="SFLD" id="SFLDG01086">
    <property type="entry name" value="elongater_protein-like"/>
    <property type="match status" value="1"/>
</dbReference>
<dbReference type="SMART" id="SM00729">
    <property type="entry name" value="Elp3"/>
    <property type="match status" value="1"/>
</dbReference>
<dbReference type="Gene3D" id="3.80.30.20">
    <property type="entry name" value="tm_1862 like domain"/>
    <property type="match status" value="1"/>
</dbReference>
<dbReference type="InterPro" id="IPR032432">
    <property type="entry name" value="Radical_SAM_C"/>
</dbReference>
<sequence length="307" mass="35082">MKQLYYSFPQYLKDTFGRKLYKVALETGMTCPNRDGKVAVGGCIFCGEGGSGDFTIYYEGKRLSREELIYNHQEIPKGDYIAYFQSFTNTYAPIAKLREIFTAALQDDLFAGISIATRPDCLGEDVISLLKELKANYPNKFIWVELGLQTIHESTAKWMNRGYPLEVFDEAVKNLKAINIDVIVHIIIGLLGEDQKMLLETIQHLNACSIDGVKLQLLHYLKNTRLGAQYLSNPSQYHVLEMDEYVELVTECIAYLDEHIVIHRLTGDGNADELIAPRWSIDKRRVLNSINHMLKRKNYTQGCKLLK</sequence>
<dbReference type="Pfam" id="PF04055">
    <property type="entry name" value="Radical_SAM"/>
    <property type="match status" value="1"/>
</dbReference>
<comment type="caution">
    <text evidence="8">The sequence shown here is derived from an EMBL/GenBank/DDBJ whole genome shotgun (WGS) entry which is preliminary data.</text>
</comment>
<dbReference type="InterPro" id="IPR039661">
    <property type="entry name" value="ELP3"/>
</dbReference>
<evidence type="ECO:0000256" key="6">
    <source>
        <dbReference type="ARBA" id="ARBA00023014"/>
    </source>
</evidence>
<organism evidence="8 9">
    <name type="scientific">Solobacterium moorei</name>
    <dbReference type="NCBI Taxonomy" id="102148"/>
    <lineage>
        <taxon>Bacteria</taxon>
        <taxon>Bacillati</taxon>
        <taxon>Bacillota</taxon>
        <taxon>Erysipelotrichia</taxon>
        <taxon>Erysipelotrichales</taxon>
        <taxon>Erysipelotrichaceae</taxon>
        <taxon>Solobacterium</taxon>
    </lineage>
</organism>
<gene>
    <name evidence="8" type="ORF">DWX20_03125</name>
</gene>
<dbReference type="EMBL" id="QRWX01000001">
    <property type="protein sequence ID" value="RGT58051.1"/>
    <property type="molecule type" value="Genomic_DNA"/>
</dbReference>